<evidence type="ECO:0000313" key="3">
    <source>
        <dbReference type="Proteomes" id="UP001295423"/>
    </source>
</evidence>
<sequence>MPGSQKKQQAENYNNGSTPNKLDDQMEMVLQLITKRTKGENTNAQIESAVSDILQSMGAAPPSKVPKKGNQGKNSAEKAMEDSSVQSKAKSPKKAIEVDMDDYDDVDVKPHAISLPPPSEENSGHDDTPNSDSDWNEEEYKDKISLIPMGMEGAKMMTTFGDSRSPDPKALEEALLGTRRTLQLAMMDARAIRRKIKKRFDEAKRMNRRLDQSSLAQASSLDPTMMSRSLTAHDRLAYNLPCGFDIEQLESLYPEVMREYRRWNDMYQRSQRKNASAEKEDDATNRESDDENDGKKGDPSPDAQTETVEEDDTEALGGHLKERAAHFDTRTDSMQSEGYLRFSQVRQGSFLSRGKRQRKSKEDIEWEKRHNIKGKRGRKTDWEKMDARTIRFLHWLGFDPTTPMKPPDDATTQALAFLGYDTMGRIVEKAIYLKNLDSSRNPNGKESNSTDLEMWELKTGETLVQEDVTRALKDPEIQPTAMYSLDGLSVPSLQRYFGPGFEERLELELEELAAADEGKSEAAEEDVQFRKEEAALFANMSSPPSLLTDVGALVDGQEETIDNKDEARDATKRERKRPRKA</sequence>
<name>A0AAD2FET9_9STRA</name>
<feature type="compositionally biased region" description="Basic and acidic residues" evidence="1">
    <location>
        <begin position="561"/>
        <end position="572"/>
    </location>
</feature>
<reference evidence="2" key="1">
    <citation type="submission" date="2023-08" db="EMBL/GenBank/DDBJ databases">
        <authorList>
            <person name="Audoor S."/>
            <person name="Bilcke G."/>
        </authorList>
    </citation>
    <scope>NUCLEOTIDE SEQUENCE</scope>
</reference>
<feature type="region of interest" description="Disordered" evidence="1">
    <location>
        <begin position="1"/>
        <end position="137"/>
    </location>
</feature>
<evidence type="ECO:0000256" key="1">
    <source>
        <dbReference type="SAM" id="MobiDB-lite"/>
    </source>
</evidence>
<protein>
    <submittedName>
        <fullName evidence="2">Uncharacterized protein</fullName>
    </submittedName>
</protein>
<evidence type="ECO:0000313" key="2">
    <source>
        <dbReference type="EMBL" id="CAJ1933567.1"/>
    </source>
</evidence>
<organism evidence="2 3">
    <name type="scientific">Cylindrotheca closterium</name>
    <dbReference type="NCBI Taxonomy" id="2856"/>
    <lineage>
        <taxon>Eukaryota</taxon>
        <taxon>Sar</taxon>
        <taxon>Stramenopiles</taxon>
        <taxon>Ochrophyta</taxon>
        <taxon>Bacillariophyta</taxon>
        <taxon>Bacillariophyceae</taxon>
        <taxon>Bacillariophycidae</taxon>
        <taxon>Bacillariales</taxon>
        <taxon>Bacillariaceae</taxon>
        <taxon>Cylindrotheca</taxon>
    </lineage>
</organism>
<keyword evidence="3" id="KW-1185">Reference proteome</keyword>
<dbReference type="EMBL" id="CAKOGP040000280">
    <property type="protein sequence ID" value="CAJ1933567.1"/>
    <property type="molecule type" value="Genomic_DNA"/>
</dbReference>
<feature type="compositionally biased region" description="Polar residues" evidence="1">
    <location>
        <begin position="1"/>
        <end position="20"/>
    </location>
</feature>
<dbReference type="Proteomes" id="UP001295423">
    <property type="component" value="Unassembled WGS sequence"/>
</dbReference>
<accession>A0AAD2FET9</accession>
<feature type="region of interest" description="Disordered" evidence="1">
    <location>
        <begin position="269"/>
        <end position="316"/>
    </location>
</feature>
<feature type="region of interest" description="Disordered" evidence="1">
    <location>
        <begin position="557"/>
        <end position="581"/>
    </location>
</feature>
<proteinExistence type="predicted"/>
<feature type="compositionally biased region" description="Basic and acidic residues" evidence="1">
    <location>
        <begin position="275"/>
        <end position="299"/>
    </location>
</feature>
<dbReference type="AlphaFoldDB" id="A0AAD2FET9"/>
<comment type="caution">
    <text evidence="2">The sequence shown here is derived from an EMBL/GenBank/DDBJ whole genome shotgun (WGS) entry which is preliminary data.</text>
</comment>
<gene>
    <name evidence="2" type="ORF">CYCCA115_LOCUS3364</name>
</gene>